<proteinExistence type="predicted"/>
<sequence>ETEEGRQENRRVEIVIRKPDALLIWFKNDVKVQPPTIKPDWLDPVPNLYLYRRYKITTGKKSSADILYPNKGVLSIGEDAMVIVHGLELKRKEKPLIRNFELQSGGLKTILKNISSQDDSIIGTPTAVVELYPQSSEILVDEKLKGLISVYQSNADVSAVADKGEDTVVKQGELPEQPRSLPLAPVLVSPLMNEKRFFPNDIIFVWQPSGVLSHLVVAEDSLFQEITFDAYIANDSLVSSLRENRYYWRVSGIDKDSLEGEYSDYRTFIVEIDTLKPQLKVGISSGKQEGEFIVAGHTDTDAELYVNDEKIKTDKDGSFSYNIPKDYQGSSVSVRAVDNAGNTTEISCKIPRAPVCILGVNAGMFRMQSPNKNNTELGYCYGLEFTKMLSRGISFYLNTTMGSIKKEIDNEPYKTDIIPFEVGFRKEFNLGYISPF</sequence>
<accession>X1KGR9</accession>
<feature type="domain" description="OmpA-like" evidence="1">
    <location>
        <begin position="1"/>
        <end position="20"/>
    </location>
</feature>
<reference evidence="2" key="1">
    <citation type="journal article" date="2014" name="Front. Microbiol.">
        <title>High frequency of phylogenetically diverse reductive dehalogenase-homologous genes in deep subseafloor sedimentary metagenomes.</title>
        <authorList>
            <person name="Kawai M."/>
            <person name="Futagami T."/>
            <person name="Toyoda A."/>
            <person name="Takaki Y."/>
            <person name="Nishi S."/>
            <person name="Hori S."/>
            <person name="Arai W."/>
            <person name="Tsubouchi T."/>
            <person name="Morono Y."/>
            <person name="Uchiyama I."/>
            <person name="Ito T."/>
            <person name="Fujiyama A."/>
            <person name="Inagaki F."/>
            <person name="Takami H."/>
        </authorList>
    </citation>
    <scope>NUCLEOTIDE SEQUENCE</scope>
    <source>
        <strain evidence="2">Expedition CK06-06</strain>
    </source>
</reference>
<dbReference type="EMBL" id="BARV01001168">
    <property type="protein sequence ID" value="GAH92820.1"/>
    <property type="molecule type" value="Genomic_DNA"/>
</dbReference>
<feature type="non-terminal residue" evidence="2">
    <location>
        <position position="1"/>
    </location>
</feature>
<evidence type="ECO:0000313" key="2">
    <source>
        <dbReference type="EMBL" id="GAH92820.1"/>
    </source>
</evidence>
<dbReference type="InterPro" id="IPR013783">
    <property type="entry name" value="Ig-like_fold"/>
</dbReference>
<dbReference type="AlphaFoldDB" id="X1KGR9"/>
<organism evidence="2">
    <name type="scientific">marine sediment metagenome</name>
    <dbReference type="NCBI Taxonomy" id="412755"/>
    <lineage>
        <taxon>unclassified sequences</taxon>
        <taxon>metagenomes</taxon>
        <taxon>ecological metagenomes</taxon>
    </lineage>
</organism>
<name>X1KGR9_9ZZZZ</name>
<dbReference type="InterPro" id="IPR006665">
    <property type="entry name" value="OmpA-like"/>
</dbReference>
<dbReference type="Gene3D" id="2.60.40.10">
    <property type="entry name" value="Immunoglobulins"/>
    <property type="match status" value="2"/>
</dbReference>
<gene>
    <name evidence="2" type="ORF">S06H3_03548</name>
</gene>
<comment type="caution">
    <text evidence="2">The sequence shown here is derived from an EMBL/GenBank/DDBJ whole genome shotgun (WGS) entry which is preliminary data.</text>
</comment>
<dbReference type="PROSITE" id="PS51123">
    <property type="entry name" value="OMPA_2"/>
    <property type="match status" value="1"/>
</dbReference>
<protein>
    <recommendedName>
        <fullName evidence="1">OmpA-like domain-containing protein</fullName>
    </recommendedName>
</protein>
<evidence type="ECO:0000259" key="1">
    <source>
        <dbReference type="PROSITE" id="PS51123"/>
    </source>
</evidence>